<evidence type="ECO:0000256" key="3">
    <source>
        <dbReference type="ARBA" id="ARBA00022833"/>
    </source>
</evidence>
<reference evidence="8" key="1">
    <citation type="journal article" date="2014" name="Int. J. Syst. Evol. Microbiol.">
        <title>Complete genome sequence of Corynebacterium casei LMG S-19264T (=DSM 44701T), isolated from a smear-ripened cheese.</title>
        <authorList>
            <consortium name="US DOE Joint Genome Institute (JGI-PGF)"/>
            <person name="Walter F."/>
            <person name="Albersmeier A."/>
            <person name="Kalinowski J."/>
            <person name="Ruckert C."/>
        </authorList>
    </citation>
    <scope>NUCLEOTIDE SEQUENCE</scope>
    <source>
        <strain evidence="8">JCM 12580</strain>
    </source>
</reference>
<evidence type="ECO:0000259" key="7">
    <source>
        <dbReference type="SMART" id="SM00829"/>
    </source>
</evidence>
<protein>
    <submittedName>
        <fullName evidence="8">Alcohol dehydrogenase</fullName>
    </submittedName>
</protein>
<evidence type="ECO:0000256" key="4">
    <source>
        <dbReference type="ARBA" id="ARBA00023002"/>
    </source>
</evidence>
<dbReference type="GO" id="GO:0046294">
    <property type="term" value="P:formaldehyde catabolic process"/>
    <property type="evidence" value="ECO:0007669"/>
    <property type="project" value="TreeGrafter"/>
</dbReference>
<sequence>MKVKSAVLTESGATSPYVESLPIKIETLDLDPPGEGEVLVNIKAASLCHSDLSVVNGTRPRPTPMALGHEASGVVDKVGEGVHNFVPGDKVVCVFVPSCGNCLSCREGRPALCEVGGKANNDGTLLNGNICLHKNGKDIYHHLGVSAFSDYVVVNKNSLVKVNNDIPFDKLALFGCAVITGVGAVTNTADIKFGSTVAIVGLGGVGLSALMGAIAAGASHIIAIDINDEKLKYAKKLGATDTFNSKDKKVIDEVLKASIGGVDYAFETAGAIAAMEVAYGITKRGGSTVTTGLPNPEQFFSFPYVTLTAEEKSIKGSYVGSCVPQRDIPRFIDLYGQNKLPVDELHTDTISLKEINEGFDKLENGEALRIVIDLSK</sequence>
<dbReference type="PROSITE" id="PS00059">
    <property type="entry name" value="ADH_ZINC"/>
    <property type="match status" value="1"/>
</dbReference>
<dbReference type="InterPro" id="IPR011032">
    <property type="entry name" value="GroES-like_sf"/>
</dbReference>
<dbReference type="Gene3D" id="3.40.50.720">
    <property type="entry name" value="NAD(P)-binding Rossmann-like Domain"/>
    <property type="match status" value="1"/>
</dbReference>
<dbReference type="PANTHER" id="PTHR43880:SF12">
    <property type="entry name" value="ALCOHOL DEHYDROGENASE CLASS-3"/>
    <property type="match status" value="1"/>
</dbReference>
<keyword evidence="2 6" id="KW-0479">Metal-binding</keyword>
<evidence type="ECO:0000256" key="5">
    <source>
        <dbReference type="ARBA" id="ARBA00023027"/>
    </source>
</evidence>
<reference evidence="8" key="2">
    <citation type="submission" date="2020-09" db="EMBL/GenBank/DDBJ databases">
        <authorList>
            <person name="Sun Q."/>
            <person name="Ohkuma M."/>
        </authorList>
    </citation>
    <scope>NUCLEOTIDE SEQUENCE</scope>
    <source>
        <strain evidence="8">JCM 12580</strain>
    </source>
</reference>
<dbReference type="Proteomes" id="UP000658382">
    <property type="component" value="Unassembled WGS sequence"/>
</dbReference>
<dbReference type="InterPro" id="IPR013154">
    <property type="entry name" value="ADH-like_N"/>
</dbReference>
<dbReference type="GO" id="GO:0005829">
    <property type="term" value="C:cytosol"/>
    <property type="evidence" value="ECO:0007669"/>
    <property type="project" value="TreeGrafter"/>
</dbReference>
<dbReference type="InterPro" id="IPR002328">
    <property type="entry name" value="ADH_Zn_CS"/>
</dbReference>
<comment type="cofactor">
    <cofactor evidence="1 6">
        <name>Zn(2+)</name>
        <dbReference type="ChEBI" id="CHEBI:29105"/>
    </cofactor>
</comment>
<organism evidence="8 9">
    <name type="scientific">Lentibacillus kapialis</name>
    <dbReference type="NCBI Taxonomy" id="340214"/>
    <lineage>
        <taxon>Bacteria</taxon>
        <taxon>Bacillati</taxon>
        <taxon>Bacillota</taxon>
        <taxon>Bacilli</taxon>
        <taxon>Bacillales</taxon>
        <taxon>Bacillaceae</taxon>
        <taxon>Lentibacillus</taxon>
    </lineage>
</organism>
<accession>A0A917PX87</accession>
<dbReference type="RefSeq" id="WP_188633050.1">
    <property type="nucleotide sequence ID" value="NZ_BMNQ01000029.1"/>
</dbReference>
<dbReference type="SUPFAM" id="SSF51735">
    <property type="entry name" value="NAD(P)-binding Rossmann-fold domains"/>
    <property type="match status" value="1"/>
</dbReference>
<dbReference type="PANTHER" id="PTHR43880">
    <property type="entry name" value="ALCOHOL DEHYDROGENASE"/>
    <property type="match status" value="1"/>
</dbReference>
<dbReference type="SMART" id="SM00829">
    <property type="entry name" value="PKS_ER"/>
    <property type="match status" value="1"/>
</dbReference>
<name>A0A917PX87_9BACI</name>
<dbReference type="GO" id="GO:0051903">
    <property type="term" value="F:S-(hydroxymethyl)glutathione dehydrogenase [NAD(P)+] activity"/>
    <property type="evidence" value="ECO:0007669"/>
    <property type="project" value="TreeGrafter"/>
</dbReference>
<gene>
    <name evidence="8" type="ORF">GCM10007063_20950</name>
</gene>
<proteinExistence type="inferred from homology"/>
<dbReference type="EMBL" id="BMNQ01000029">
    <property type="protein sequence ID" value="GGJ98411.1"/>
    <property type="molecule type" value="Genomic_DNA"/>
</dbReference>
<keyword evidence="5" id="KW-0520">NAD</keyword>
<dbReference type="SUPFAM" id="SSF50129">
    <property type="entry name" value="GroES-like"/>
    <property type="match status" value="2"/>
</dbReference>
<dbReference type="InterPro" id="IPR020843">
    <property type="entry name" value="ER"/>
</dbReference>
<comment type="caution">
    <text evidence="8">The sequence shown here is derived from an EMBL/GenBank/DDBJ whole genome shotgun (WGS) entry which is preliminary data.</text>
</comment>
<evidence type="ECO:0000256" key="6">
    <source>
        <dbReference type="RuleBase" id="RU361277"/>
    </source>
</evidence>
<dbReference type="FunFam" id="3.40.50.720:FF:000003">
    <property type="entry name" value="S-(hydroxymethyl)glutathione dehydrogenase"/>
    <property type="match status" value="1"/>
</dbReference>
<dbReference type="GO" id="GO:0008270">
    <property type="term" value="F:zinc ion binding"/>
    <property type="evidence" value="ECO:0007669"/>
    <property type="project" value="InterPro"/>
</dbReference>
<keyword evidence="3 6" id="KW-0862">Zinc</keyword>
<keyword evidence="4" id="KW-0560">Oxidoreductase</keyword>
<dbReference type="AlphaFoldDB" id="A0A917PX87"/>
<dbReference type="Pfam" id="PF08240">
    <property type="entry name" value="ADH_N"/>
    <property type="match status" value="1"/>
</dbReference>
<dbReference type="InterPro" id="IPR036291">
    <property type="entry name" value="NAD(P)-bd_dom_sf"/>
</dbReference>
<dbReference type="Pfam" id="PF00107">
    <property type="entry name" value="ADH_zinc_N"/>
    <property type="match status" value="1"/>
</dbReference>
<evidence type="ECO:0000313" key="9">
    <source>
        <dbReference type="Proteomes" id="UP000658382"/>
    </source>
</evidence>
<evidence type="ECO:0000256" key="2">
    <source>
        <dbReference type="ARBA" id="ARBA00022723"/>
    </source>
</evidence>
<evidence type="ECO:0000313" key="8">
    <source>
        <dbReference type="EMBL" id="GGJ98411.1"/>
    </source>
</evidence>
<dbReference type="CDD" id="cd08281">
    <property type="entry name" value="liver_ADH_like1"/>
    <property type="match status" value="1"/>
</dbReference>
<keyword evidence="9" id="KW-1185">Reference proteome</keyword>
<dbReference type="InterPro" id="IPR013149">
    <property type="entry name" value="ADH-like_C"/>
</dbReference>
<dbReference type="Gene3D" id="3.90.180.10">
    <property type="entry name" value="Medium-chain alcohol dehydrogenases, catalytic domain"/>
    <property type="match status" value="1"/>
</dbReference>
<comment type="similarity">
    <text evidence="6">Belongs to the zinc-containing alcohol dehydrogenase family.</text>
</comment>
<feature type="domain" description="Enoyl reductase (ER)" evidence="7">
    <location>
        <begin position="25"/>
        <end position="372"/>
    </location>
</feature>
<evidence type="ECO:0000256" key="1">
    <source>
        <dbReference type="ARBA" id="ARBA00001947"/>
    </source>
</evidence>